<proteinExistence type="predicted"/>
<keyword evidence="4" id="KW-1185">Reference proteome</keyword>
<accession>A0AAP2Z225</accession>
<feature type="region of interest" description="Disordered" evidence="1">
    <location>
        <begin position="123"/>
        <end position="145"/>
    </location>
</feature>
<protein>
    <submittedName>
        <fullName evidence="2">Uncharacterized protein</fullName>
    </submittedName>
</protein>
<comment type="caution">
    <text evidence="2">The sequence shown here is derived from an EMBL/GenBank/DDBJ whole genome shotgun (WGS) entry which is preliminary data.</text>
</comment>
<evidence type="ECO:0000313" key="3">
    <source>
        <dbReference type="EMBL" id="MCU4974288.1"/>
    </source>
</evidence>
<dbReference type="RefSeq" id="WP_338005598.1">
    <property type="nucleotide sequence ID" value="NZ_JAOPKA010000018.1"/>
</dbReference>
<dbReference type="Pfam" id="PF23424">
    <property type="entry name" value="DUF7112"/>
    <property type="match status" value="1"/>
</dbReference>
<evidence type="ECO:0000313" key="5">
    <source>
        <dbReference type="Proteomes" id="UP001321018"/>
    </source>
</evidence>
<dbReference type="Proteomes" id="UP001320972">
    <property type="component" value="Unassembled WGS sequence"/>
</dbReference>
<evidence type="ECO:0000313" key="4">
    <source>
        <dbReference type="Proteomes" id="UP001320972"/>
    </source>
</evidence>
<dbReference type="EMBL" id="JAOPKB010000011">
    <property type="protein sequence ID" value="MCU4974288.1"/>
    <property type="molecule type" value="Genomic_DNA"/>
</dbReference>
<dbReference type="AlphaFoldDB" id="A0AAP2Z225"/>
<dbReference type="Proteomes" id="UP001321018">
    <property type="component" value="Unassembled WGS sequence"/>
</dbReference>
<sequence length="145" mass="15932">MADRISSDHSSVQTVRATLAETTTGVRLEVPAENRDQIPVDEVVRVVLDGDELFAMPERQLGGEDVHIPGVYETPDIARDPRQGTDRLSAWRADENVRLGGSVLLDVVEPDFLYGVRSPGQTAFYDAREPPSDSLASIAKDLEEQ</sequence>
<organism evidence="2 5">
    <name type="scientific">Natronoglomus mannanivorans</name>
    <dbReference type="NCBI Taxonomy" id="2979990"/>
    <lineage>
        <taxon>Archaea</taxon>
        <taxon>Methanobacteriati</taxon>
        <taxon>Methanobacteriota</taxon>
        <taxon>Stenosarchaea group</taxon>
        <taxon>Halobacteria</taxon>
        <taxon>Halobacteriales</taxon>
        <taxon>Natrialbaceae</taxon>
        <taxon>Natronoglomus</taxon>
    </lineage>
</organism>
<name>A0AAP2Z225_9EURY</name>
<dbReference type="EMBL" id="JAOPKA010000018">
    <property type="protein sequence ID" value="MCU4743787.1"/>
    <property type="molecule type" value="Genomic_DNA"/>
</dbReference>
<evidence type="ECO:0000256" key="1">
    <source>
        <dbReference type="SAM" id="MobiDB-lite"/>
    </source>
</evidence>
<evidence type="ECO:0000313" key="2">
    <source>
        <dbReference type="EMBL" id="MCU4743787.1"/>
    </source>
</evidence>
<reference evidence="2 4" key="1">
    <citation type="submission" date="2022-09" db="EMBL/GenBank/DDBJ databases">
        <title>Enrichment on poylsaccharides allowed isolation of novel metabolic and taxonomic groups of Haloarchaea.</title>
        <authorList>
            <person name="Sorokin D.Y."/>
            <person name="Elcheninov A.G."/>
            <person name="Khizhniak T.V."/>
            <person name="Kolganova T.V."/>
            <person name="Kublanov I.V."/>
        </authorList>
    </citation>
    <scope>NUCLEOTIDE SEQUENCE</scope>
    <source>
        <strain evidence="3 4">AArc-m2/3/4</strain>
        <strain evidence="2">AArc-xg1-1</strain>
    </source>
</reference>
<gene>
    <name evidence="3" type="ORF">OB955_16300</name>
    <name evidence="2" type="ORF">OB960_20590</name>
</gene>
<dbReference type="InterPro" id="IPR055536">
    <property type="entry name" value="DUF7112"/>
</dbReference>